<gene>
    <name evidence="2" type="ORF">L21SP5_02297</name>
</gene>
<organism evidence="2 3">
    <name type="scientific">Salinivirga cyanobacteriivorans</name>
    <dbReference type="NCBI Taxonomy" id="1307839"/>
    <lineage>
        <taxon>Bacteria</taxon>
        <taxon>Pseudomonadati</taxon>
        <taxon>Bacteroidota</taxon>
        <taxon>Bacteroidia</taxon>
        <taxon>Bacteroidales</taxon>
        <taxon>Salinivirgaceae</taxon>
        <taxon>Salinivirga</taxon>
    </lineage>
</organism>
<proteinExistence type="predicted"/>
<evidence type="ECO:0000256" key="1">
    <source>
        <dbReference type="SAM" id="Phobius"/>
    </source>
</evidence>
<keyword evidence="1" id="KW-0472">Membrane</keyword>
<evidence type="ECO:0000313" key="3">
    <source>
        <dbReference type="Proteomes" id="UP000064893"/>
    </source>
</evidence>
<keyword evidence="1" id="KW-0812">Transmembrane</keyword>
<feature type="transmembrane region" description="Helical" evidence="1">
    <location>
        <begin position="29"/>
        <end position="51"/>
    </location>
</feature>
<dbReference type="EMBL" id="CP013118">
    <property type="protein sequence ID" value="ALO15929.1"/>
    <property type="molecule type" value="Genomic_DNA"/>
</dbReference>
<accession>A0A0S2I0J2</accession>
<dbReference type="OrthoDB" id="1122906at2"/>
<feature type="transmembrane region" description="Helical" evidence="1">
    <location>
        <begin position="5"/>
        <end position="23"/>
    </location>
</feature>
<dbReference type="RefSeq" id="WP_057953348.1">
    <property type="nucleotide sequence ID" value="NZ_CP013118.1"/>
</dbReference>
<sequence>MKVKLVVISIVLMVLGFGMIHNGNPTIEYAGSAMIGVPALYLLFLLFRVYFKKHHDPLDSSK</sequence>
<keyword evidence="3" id="KW-1185">Reference proteome</keyword>
<evidence type="ECO:0000313" key="2">
    <source>
        <dbReference type="EMBL" id="ALO15929.1"/>
    </source>
</evidence>
<reference evidence="2 3" key="1">
    <citation type="submission" date="2015-11" db="EMBL/GenBank/DDBJ databases">
        <title>Description and complete genome sequence of a novel strain predominating in hypersaline microbial mats and representing a new family of the Bacteriodetes phylum.</title>
        <authorList>
            <person name="Spring S."/>
            <person name="Bunk B."/>
            <person name="Sproer C."/>
            <person name="Klenk H.-P."/>
        </authorList>
    </citation>
    <scope>NUCLEOTIDE SEQUENCE [LARGE SCALE GENOMIC DNA]</scope>
    <source>
        <strain evidence="2 3">L21-Spi-D4</strain>
    </source>
</reference>
<dbReference type="AlphaFoldDB" id="A0A0S2I0J2"/>
<dbReference type="KEGG" id="blq:L21SP5_02297"/>
<protein>
    <submittedName>
        <fullName evidence="2">Uncharacterized protein</fullName>
    </submittedName>
</protein>
<dbReference type="Proteomes" id="UP000064893">
    <property type="component" value="Chromosome"/>
</dbReference>
<name>A0A0S2I0J2_9BACT</name>
<keyword evidence="1" id="KW-1133">Transmembrane helix</keyword>